<reference evidence="3 8" key="1">
    <citation type="submission" date="2018-08" db="EMBL/GenBank/DDBJ databases">
        <title>Genome sequencing of Agrobacterium vitis strain ICMP 10754.</title>
        <authorList>
            <person name="Visnovsky S.B."/>
            <person name="Pitman A.R."/>
        </authorList>
    </citation>
    <scope>NUCLEOTIDE SEQUENCE [LARGE SCALE GENOMIC DNA]</scope>
    <source>
        <strain evidence="3 8">ICMP 10754</strain>
    </source>
</reference>
<dbReference type="Proteomes" id="UP000440716">
    <property type="component" value="Unassembled WGS sequence"/>
</dbReference>
<evidence type="ECO:0000256" key="2">
    <source>
        <dbReference type="SAM" id="SignalP"/>
    </source>
</evidence>
<dbReference type="Proteomes" id="UP000436911">
    <property type="component" value="Unassembled WGS sequence"/>
</dbReference>
<evidence type="ECO:0000313" key="8">
    <source>
        <dbReference type="Proteomes" id="UP000436911"/>
    </source>
</evidence>
<reference evidence="4" key="3">
    <citation type="submission" date="2020-11" db="EMBL/GenBank/DDBJ databases">
        <title>Agrobacterium vitis strain K377 genome.</title>
        <authorList>
            <person name="Xi H."/>
        </authorList>
    </citation>
    <scope>NUCLEOTIDE SEQUENCE</scope>
    <source>
        <strain evidence="4">K377</strain>
        <plasmid evidence="4">unnamed1</plasmid>
    </source>
</reference>
<dbReference type="Proteomes" id="UP000655037">
    <property type="component" value="Unassembled WGS sequence"/>
</dbReference>
<evidence type="ECO:0000313" key="6">
    <source>
        <dbReference type="EMBL" id="MVA59320.1"/>
    </source>
</evidence>
<dbReference type="AlphaFoldDB" id="A0A109CT54"/>
<keyword evidence="1" id="KW-0574">Periplasm</keyword>
<reference evidence="7 9" key="2">
    <citation type="submission" date="2019-12" db="EMBL/GenBank/DDBJ databases">
        <title>Whole-genome sequencing of Allorhizobium vitis.</title>
        <authorList>
            <person name="Gan H.M."/>
            <person name="Szegedi E."/>
            <person name="Burr T."/>
            <person name="Savka M.A."/>
        </authorList>
    </citation>
    <scope>NUCLEOTIDE SEQUENCE [LARGE SCALE GENOMIC DNA]</scope>
    <source>
        <strain evidence="6 9">CG415</strain>
        <strain evidence="5 7">CG989</strain>
    </source>
</reference>
<evidence type="ECO:0000313" key="9">
    <source>
        <dbReference type="Proteomes" id="UP000440716"/>
    </source>
</evidence>
<name>A0A109CT54_AGRVI</name>
<geneLocation type="plasmid" evidence="4">
    <name>unnamed1</name>
</geneLocation>
<dbReference type="PANTHER" id="PTHR42779">
    <property type="entry name" value="PROTEIN YNJB"/>
    <property type="match status" value="1"/>
</dbReference>
<evidence type="ECO:0000313" key="7">
    <source>
        <dbReference type="Proteomes" id="UP000436692"/>
    </source>
</evidence>
<dbReference type="Gene3D" id="3.40.190.10">
    <property type="entry name" value="Periplasmic binding protein-like II"/>
    <property type="match status" value="2"/>
</dbReference>
<feature type="signal peptide" evidence="2">
    <location>
        <begin position="1"/>
        <end position="21"/>
    </location>
</feature>
<dbReference type="EMBL" id="WPHM01000027">
    <property type="protein sequence ID" value="MUZ60994.1"/>
    <property type="molecule type" value="Genomic_DNA"/>
</dbReference>
<dbReference type="InterPro" id="IPR006059">
    <property type="entry name" value="SBP"/>
</dbReference>
<protein>
    <submittedName>
        <fullName evidence="3">Extracellular solute-binding protein</fullName>
    </submittedName>
</protein>
<proteinExistence type="predicted"/>
<dbReference type="RefSeq" id="WP_060718056.1">
    <property type="nucleotide sequence ID" value="NZ_CP055267.1"/>
</dbReference>
<evidence type="ECO:0000313" key="3">
    <source>
        <dbReference type="EMBL" id="KAA3519299.1"/>
    </source>
</evidence>
<gene>
    <name evidence="3" type="ORF">DXT89_26255</name>
    <name evidence="6" type="ORF">GOZ88_24820</name>
    <name evidence="5" type="ORF">GOZ95_26610</name>
    <name evidence="4" type="ORF">IEI95_000240</name>
</gene>
<sequence length="368" mass="40597">MLKKLAAISVAVLTMSVPVQAQDLKSMSWDEIVTQAKKEGELTWFNWFNQAKFREQVKQFESEYGIKVTIPDGDSKANMNKFLAERGRAEGDIDVLSTAGKEIKKLPEDSFYGPLSKQLPEAAKLRYSIEGTDSKGYAVAFWGNQTVIAYDSARTQEADLPRTLDQFSAFLQNHPGELGFNVENGGAGPAFIEGVVRQFAPDVDYTAGTTNSEIQKKFAPAWDWFNKRKDQFVITASYADSVTRLTSGEFTIVAGWEDYIAALQKRGEVPKTIKVYVPDFGMPGGGNVVFIPANAKHKAAALVFINWLTSAKTQTQFTQEFGSVPQNTDADSSAALVPAAQRKASFTWAAQPLSDDIKNEFIKNVTLQ</sequence>
<dbReference type="Pfam" id="PF13416">
    <property type="entry name" value="SBP_bac_8"/>
    <property type="match status" value="1"/>
</dbReference>
<dbReference type="EMBL" id="JACXXJ020000001">
    <property type="protein sequence ID" value="MBF2712695.1"/>
    <property type="molecule type" value="Genomic_DNA"/>
</dbReference>
<comment type="caution">
    <text evidence="3">The sequence shown here is derived from an EMBL/GenBank/DDBJ whole genome shotgun (WGS) entry which is preliminary data.</text>
</comment>
<dbReference type="Proteomes" id="UP000436692">
    <property type="component" value="Unassembled WGS sequence"/>
</dbReference>
<accession>A0A109CT54</accession>
<dbReference type="PANTHER" id="PTHR42779:SF1">
    <property type="entry name" value="PROTEIN YNJB"/>
    <property type="match status" value="1"/>
</dbReference>
<dbReference type="EMBL" id="WPHU01000017">
    <property type="protein sequence ID" value="MVA59320.1"/>
    <property type="molecule type" value="Genomic_DNA"/>
</dbReference>
<feature type="chain" id="PRO_5013474178" evidence="2">
    <location>
        <begin position="22"/>
        <end position="368"/>
    </location>
</feature>
<keyword evidence="2" id="KW-0732">Signal</keyword>
<dbReference type="GeneID" id="60685054"/>
<evidence type="ECO:0000313" key="4">
    <source>
        <dbReference type="EMBL" id="MBF2712695.1"/>
    </source>
</evidence>
<evidence type="ECO:0000256" key="1">
    <source>
        <dbReference type="ARBA" id="ARBA00022764"/>
    </source>
</evidence>
<dbReference type="OrthoDB" id="3239593at2"/>
<evidence type="ECO:0000313" key="5">
    <source>
        <dbReference type="EMBL" id="MUZ60994.1"/>
    </source>
</evidence>
<dbReference type="SUPFAM" id="SSF53850">
    <property type="entry name" value="Periplasmic binding protein-like II"/>
    <property type="match status" value="1"/>
</dbReference>
<organism evidence="3 8">
    <name type="scientific">Agrobacterium vitis</name>
    <name type="common">Rhizobium vitis</name>
    <dbReference type="NCBI Taxonomy" id="373"/>
    <lineage>
        <taxon>Bacteria</taxon>
        <taxon>Pseudomonadati</taxon>
        <taxon>Pseudomonadota</taxon>
        <taxon>Alphaproteobacteria</taxon>
        <taxon>Hyphomicrobiales</taxon>
        <taxon>Rhizobiaceae</taxon>
        <taxon>Rhizobium/Agrobacterium group</taxon>
        <taxon>Agrobacterium</taxon>
    </lineage>
</organism>
<dbReference type="EMBL" id="QUSG01000037">
    <property type="protein sequence ID" value="KAA3519299.1"/>
    <property type="molecule type" value="Genomic_DNA"/>
</dbReference>
<keyword evidence="4" id="KW-0614">Plasmid</keyword>